<sequence>MNSPYKYISQEDDVLSDERLVAGGTKDCWHPMGTSWDRKFQKMLVCPGISRPKAAPRLSLR</sequence>
<reference evidence="1 2" key="1">
    <citation type="submission" date="2019-02" db="EMBL/GenBank/DDBJ databases">
        <title>Deep-cultivation of Planctomycetes and their phenomic and genomic characterization uncovers novel biology.</title>
        <authorList>
            <person name="Wiegand S."/>
            <person name="Jogler M."/>
            <person name="Boedeker C."/>
            <person name="Pinto D."/>
            <person name="Vollmers J."/>
            <person name="Rivas-Marin E."/>
            <person name="Kohn T."/>
            <person name="Peeters S.H."/>
            <person name="Heuer A."/>
            <person name="Rast P."/>
            <person name="Oberbeckmann S."/>
            <person name="Bunk B."/>
            <person name="Jeske O."/>
            <person name="Meyerdierks A."/>
            <person name="Storesund J.E."/>
            <person name="Kallscheuer N."/>
            <person name="Luecker S."/>
            <person name="Lage O.M."/>
            <person name="Pohl T."/>
            <person name="Merkel B.J."/>
            <person name="Hornburger P."/>
            <person name="Mueller R.-W."/>
            <person name="Bruemmer F."/>
            <person name="Labrenz M."/>
            <person name="Spormann A.M."/>
            <person name="Op Den Camp H."/>
            <person name="Overmann J."/>
            <person name="Amann R."/>
            <person name="Jetten M.S.M."/>
            <person name="Mascher T."/>
            <person name="Medema M.H."/>
            <person name="Devos D.P."/>
            <person name="Kaster A.-K."/>
            <person name="Ovreas L."/>
            <person name="Rohde M."/>
            <person name="Galperin M.Y."/>
            <person name="Jogler C."/>
        </authorList>
    </citation>
    <scope>NUCLEOTIDE SEQUENCE [LARGE SCALE GENOMIC DNA]</scope>
    <source>
        <strain evidence="1 2">Pla144</strain>
    </source>
</reference>
<gene>
    <name evidence="1" type="ORF">Pla144_21770</name>
</gene>
<evidence type="ECO:0000313" key="2">
    <source>
        <dbReference type="Proteomes" id="UP000318437"/>
    </source>
</evidence>
<name>A0A5C6CUT1_9BACT</name>
<evidence type="ECO:0000313" key="1">
    <source>
        <dbReference type="EMBL" id="TWU27404.1"/>
    </source>
</evidence>
<dbReference type="EMBL" id="SJPS01000003">
    <property type="protein sequence ID" value="TWU27404.1"/>
    <property type="molecule type" value="Genomic_DNA"/>
</dbReference>
<protein>
    <submittedName>
        <fullName evidence="1">Uncharacterized protein</fullName>
    </submittedName>
</protein>
<dbReference type="Proteomes" id="UP000318437">
    <property type="component" value="Unassembled WGS sequence"/>
</dbReference>
<dbReference type="RefSeq" id="WP_146450619.1">
    <property type="nucleotide sequence ID" value="NZ_SJPS01000003.1"/>
</dbReference>
<dbReference type="AlphaFoldDB" id="A0A5C6CUT1"/>
<keyword evidence="2" id="KW-1185">Reference proteome</keyword>
<accession>A0A5C6CUT1</accession>
<proteinExistence type="predicted"/>
<comment type="caution">
    <text evidence="1">The sequence shown here is derived from an EMBL/GenBank/DDBJ whole genome shotgun (WGS) entry which is preliminary data.</text>
</comment>
<organism evidence="1 2">
    <name type="scientific">Bythopirellula polymerisocia</name>
    <dbReference type="NCBI Taxonomy" id="2528003"/>
    <lineage>
        <taxon>Bacteria</taxon>
        <taxon>Pseudomonadati</taxon>
        <taxon>Planctomycetota</taxon>
        <taxon>Planctomycetia</taxon>
        <taxon>Pirellulales</taxon>
        <taxon>Lacipirellulaceae</taxon>
        <taxon>Bythopirellula</taxon>
    </lineage>
</organism>